<keyword evidence="2" id="KW-1185">Reference proteome</keyword>
<evidence type="ECO:0000313" key="1">
    <source>
        <dbReference type="EMBL" id="BAS04864.1"/>
    </source>
</evidence>
<dbReference type="EMBL" id="AP014927">
    <property type="protein sequence ID" value="BAS04864.1"/>
    <property type="molecule type" value="Genomic_DNA"/>
</dbReference>
<proteinExistence type="predicted"/>
<dbReference type="KEGG" id="vg:26634533"/>
<name>A0A0K2QQK0_9CAUD</name>
<accession>A0A0K2QQK0</accession>
<protein>
    <submittedName>
        <fullName evidence="1">Uncharacterized protein</fullName>
    </submittedName>
</protein>
<organism evidence="1 2">
    <name type="scientific">Ralstonia phage RSF1</name>
    <dbReference type="NCBI Taxonomy" id="1689679"/>
    <lineage>
        <taxon>Viruses</taxon>
        <taxon>Duplodnaviria</taxon>
        <taxon>Heunggongvirae</taxon>
        <taxon>Uroviricota</taxon>
        <taxon>Caudoviricetes</taxon>
        <taxon>Chimalliviridae</taxon>
        <taxon>Chiangmaivirus</taxon>
        <taxon>Chiangmaivirus RSF1</taxon>
    </lineage>
</organism>
<evidence type="ECO:0000313" key="2">
    <source>
        <dbReference type="Proteomes" id="UP000202583"/>
    </source>
</evidence>
<dbReference type="GeneID" id="26634533"/>
<reference evidence="1 2" key="1">
    <citation type="submission" date="2015-07" db="EMBL/GenBank/DDBJ databases">
        <title>Two Asian jumbo phage RSL2 and RSF1 infecting the phytopathogen Ralstonia solanacearum share common features related to the phi-KZ-like phages.</title>
        <authorList>
            <person name="Kawasaki T."/>
            <person name="Fujie M."/>
            <person name="Chatchawankanphanich O."/>
            <person name="Ogata H."/>
            <person name="Yamada T."/>
        </authorList>
    </citation>
    <scope>NUCLEOTIDE SEQUENCE [LARGE SCALE GENOMIC DNA]</scope>
    <source>
        <strain evidence="1 2">RSF1</strain>
    </source>
</reference>
<dbReference type="Proteomes" id="UP000202583">
    <property type="component" value="Segment"/>
</dbReference>
<dbReference type="OrthoDB" id="29772at10239"/>
<dbReference type="RefSeq" id="YP_009207876.1">
    <property type="nucleotide sequence ID" value="NC_028899.1"/>
</dbReference>
<sequence length="356" mass="40895">MINLFDRVYLRHDNVLARGEGQLKLIISPKVKEVTYVMDPLQQQQAGIMGVYDCLSDCDHYMGGRDALWLSLATKKAKVVIIADRFVAAELLIQYWKAIFKETTADSLYALYQIAVNNENLHTHRPTEKRTHLASPNSTDGHIEKLTAEEFQTLYDKLSPAMLDFSSDAALKSIPFEYLLMSYLADPSEDLVKRVFFQKLDAIMRSNIVAKLIGGREELMFETHNYYLLENGGQEHLITDPVAHLTNSPILSWVMDEAFVYGNEDEILKKYSLDQIKFFFEQIKRLVLEDESILVAIDCVKNKQYAKLIEYDIGDHQGNFFGTGAFVNKINGLLVSYMYQLKRLNMMDKLALYELK</sequence>